<dbReference type="Proteomes" id="UP001632038">
    <property type="component" value="Unassembled WGS sequence"/>
</dbReference>
<reference evidence="11" key="1">
    <citation type="journal article" date="2024" name="IScience">
        <title>Strigolactones Initiate the Formation of Haustorium-like Structures in Castilleja.</title>
        <authorList>
            <person name="Buerger M."/>
            <person name="Peterson D."/>
            <person name="Chory J."/>
        </authorList>
    </citation>
    <scope>NUCLEOTIDE SEQUENCE [LARGE SCALE GENOMIC DNA]</scope>
</reference>
<evidence type="ECO:0000256" key="3">
    <source>
        <dbReference type="ARBA" id="ARBA00022729"/>
    </source>
</evidence>
<dbReference type="EC" id="2.7.11.1" evidence="2"/>
<comment type="catalytic activity">
    <reaction evidence="6">
        <text>L-seryl-[protein] + ATP = O-phospho-L-seryl-[protein] + ADP + H(+)</text>
        <dbReference type="Rhea" id="RHEA:17989"/>
        <dbReference type="Rhea" id="RHEA-COMP:9863"/>
        <dbReference type="Rhea" id="RHEA-COMP:11604"/>
        <dbReference type="ChEBI" id="CHEBI:15378"/>
        <dbReference type="ChEBI" id="CHEBI:29999"/>
        <dbReference type="ChEBI" id="CHEBI:30616"/>
        <dbReference type="ChEBI" id="CHEBI:83421"/>
        <dbReference type="ChEBI" id="CHEBI:456216"/>
        <dbReference type="EC" id="2.7.11.1"/>
    </reaction>
</comment>
<dbReference type="Pfam" id="PF14380">
    <property type="entry name" value="WAK_assoc"/>
    <property type="match status" value="1"/>
</dbReference>
<evidence type="ECO:0000256" key="7">
    <source>
        <dbReference type="SAM" id="SignalP"/>
    </source>
</evidence>
<accession>A0ABD3CYC2</accession>
<dbReference type="InterPro" id="IPR032872">
    <property type="entry name" value="WAK_assoc_C"/>
</dbReference>
<protein>
    <recommendedName>
        <fullName evidence="2">non-specific serine/threonine protein kinase</fullName>
        <ecNumber evidence="2">2.7.11.1</ecNumber>
    </recommendedName>
</protein>
<dbReference type="PANTHER" id="PTHR33355">
    <property type="entry name" value="WALL-ASSOCIATED RECEPTOR KINASE CARBOXY-TERMINAL PROTEIN-RELATED"/>
    <property type="match status" value="1"/>
</dbReference>
<name>A0ABD3CYC2_9LAMI</name>
<comment type="catalytic activity">
    <reaction evidence="5">
        <text>L-threonyl-[protein] + ATP = O-phospho-L-threonyl-[protein] + ADP + H(+)</text>
        <dbReference type="Rhea" id="RHEA:46608"/>
        <dbReference type="Rhea" id="RHEA-COMP:11060"/>
        <dbReference type="Rhea" id="RHEA-COMP:11605"/>
        <dbReference type="ChEBI" id="CHEBI:15378"/>
        <dbReference type="ChEBI" id="CHEBI:30013"/>
        <dbReference type="ChEBI" id="CHEBI:30616"/>
        <dbReference type="ChEBI" id="CHEBI:61977"/>
        <dbReference type="ChEBI" id="CHEBI:456216"/>
        <dbReference type="EC" id="2.7.11.1"/>
    </reaction>
</comment>
<keyword evidence="11" id="KW-1185">Reference proteome</keyword>
<evidence type="ECO:0000256" key="4">
    <source>
        <dbReference type="ARBA" id="ARBA00023180"/>
    </source>
</evidence>
<evidence type="ECO:0000256" key="2">
    <source>
        <dbReference type="ARBA" id="ARBA00012513"/>
    </source>
</evidence>
<evidence type="ECO:0000313" key="10">
    <source>
        <dbReference type="EMBL" id="KAL3634692.1"/>
    </source>
</evidence>
<dbReference type="InterPro" id="IPR025287">
    <property type="entry name" value="WAK_GUB"/>
</dbReference>
<keyword evidence="4" id="KW-0325">Glycoprotein</keyword>
<gene>
    <name evidence="10" type="ORF">CASFOL_021746</name>
</gene>
<comment type="caution">
    <text evidence="10">The sequence shown here is derived from an EMBL/GenBank/DDBJ whole genome shotgun (WGS) entry which is preliminary data.</text>
</comment>
<keyword evidence="3 7" id="KW-0732">Signal</keyword>
<proteinExistence type="predicted"/>
<feature type="chain" id="PRO_5044878473" description="non-specific serine/threonine protein kinase" evidence="7">
    <location>
        <begin position="29"/>
        <end position="292"/>
    </location>
</feature>
<comment type="subcellular location">
    <subcellularLocation>
        <location evidence="1">Membrane</location>
        <topology evidence="1">Single-pass membrane protein</topology>
    </subcellularLocation>
</comment>
<dbReference type="EMBL" id="JAVIJP010000028">
    <property type="protein sequence ID" value="KAL3634692.1"/>
    <property type="molecule type" value="Genomic_DNA"/>
</dbReference>
<evidence type="ECO:0000259" key="9">
    <source>
        <dbReference type="Pfam" id="PF14380"/>
    </source>
</evidence>
<dbReference type="AlphaFoldDB" id="A0ABD3CYC2"/>
<dbReference type="Pfam" id="PF13947">
    <property type="entry name" value="GUB_WAK_bind"/>
    <property type="match status" value="1"/>
</dbReference>
<sequence length="292" mass="32027">MTLQIIHSPLTLTISILILLHTSPSISALCRHFCNNIPINHPFGIDDGCGAATFRHMLNCSASDLFFLTPSGSYKIQTIDYKNQNVVVFDPSMSTCSILQPHHDFTMTDIQSATIPPSPDTVFALMNCSIDSPVLNHYRSLCFNFSGHSCDELYAACTSFKLFHVLSNVTSPPPCCFTRYDTVRFMSMDILDCSHYTSVYNVDGLAGVGPLDWMYGIKLSYDLPDLGCQRCVKSGGTCGFDVETLGFTCICSITSNSTRDCGGSINEGKSYGAPSPSLLGVFVLFLRVIFYL</sequence>
<dbReference type="GO" id="GO:0016020">
    <property type="term" value="C:membrane"/>
    <property type="evidence" value="ECO:0007669"/>
    <property type="project" value="UniProtKB-SubCell"/>
</dbReference>
<feature type="domain" description="Wall-associated receptor kinase C-terminal" evidence="9">
    <location>
        <begin position="216"/>
        <end position="252"/>
    </location>
</feature>
<feature type="signal peptide" evidence="7">
    <location>
        <begin position="1"/>
        <end position="28"/>
    </location>
</feature>
<evidence type="ECO:0000256" key="1">
    <source>
        <dbReference type="ARBA" id="ARBA00004167"/>
    </source>
</evidence>
<evidence type="ECO:0000259" key="8">
    <source>
        <dbReference type="Pfam" id="PF13947"/>
    </source>
</evidence>
<evidence type="ECO:0000256" key="5">
    <source>
        <dbReference type="ARBA" id="ARBA00047899"/>
    </source>
</evidence>
<dbReference type="GO" id="GO:0004674">
    <property type="term" value="F:protein serine/threonine kinase activity"/>
    <property type="evidence" value="ECO:0007669"/>
    <property type="project" value="UniProtKB-EC"/>
</dbReference>
<feature type="domain" description="Wall-associated receptor kinase galacturonan-binding" evidence="8">
    <location>
        <begin position="30"/>
        <end position="89"/>
    </location>
</feature>
<evidence type="ECO:0000256" key="6">
    <source>
        <dbReference type="ARBA" id="ARBA00048679"/>
    </source>
</evidence>
<organism evidence="10 11">
    <name type="scientific">Castilleja foliolosa</name>
    <dbReference type="NCBI Taxonomy" id="1961234"/>
    <lineage>
        <taxon>Eukaryota</taxon>
        <taxon>Viridiplantae</taxon>
        <taxon>Streptophyta</taxon>
        <taxon>Embryophyta</taxon>
        <taxon>Tracheophyta</taxon>
        <taxon>Spermatophyta</taxon>
        <taxon>Magnoliopsida</taxon>
        <taxon>eudicotyledons</taxon>
        <taxon>Gunneridae</taxon>
        <taxon>Pentapetalae</taxon>
        <taxon>asterids</taxon>
        <taxon>lamiids</taxon>
        <taxon>Lamiales</taxon>
        <taxon>Orobanchaceae</taxon>
        <taxon>Pedicularideae</taxon>
        <taxon>Castillejinae</taxon>
        <taxon>Castilleja</taxon>
    </lineage>
</organism>
<evidence type="ECO:0000313" key="11">
    <source>
        <dbReference type="Proteomes" id="UP001632038"/>
    </source>
</evidence>
<dbReference type="PANTHER" id="PTHR33355:SF12">
    <property type="entry name" value="WALL-ASSOCIATED RECEPTOR KINASE CARBOXY-TERMINAL PROTEIN"/>
    <property type="match status" value="1"/>
</dbReference>